<evidence type="ECO:0000256" key="1">
    <source>
        <dbReference type="ARBA" id="ARBA00004259"/>
    </source>
</evidence>
<evidence type="ECO:0000256" key="7">
    <source>
        <dbReference type="ARBA" id="ARBA00023242"/>
    </source>
</evidence>
<comment type="similarity">
    <text evidence="2">Belongs to the WD repeat SEC13 family.</text>
</comment>
<keyword evidence="4" id="KW-0853">WD repeat</keyword>
<evidence type="ECO:0000256" key="2">
    <source>
        <dbReference type="ARBA" id="ARBA00010102"/>
    </source>
</evidence>
<dbReference type="InParanoid" id="D8UEY0"/>
<keyword evidence="7" id="KW-0539">Nucleus</keyword>
<dbReference type="GeneID" id="9626712"/>
<dbReference type="GO" id="GO:0015031">
    <property type="term" value="P:protein transport"/>
    <property type="evidence" value="ECO:0007669"/>
    <property type="project" value="UniProtKB-KW"/>
</dbReference>
<dbReference type="AlphaFoldDB" id="D8UEY0"/>
<evidence type="ECO:0000256" key="6">
    <source>
        <dbReference type="ARBA" id="ARBA00022927"/>
    </source>
</evidence>
<evidence type="ECO:0000256" key="5">
    <source>
        <dbReference type="ARBA" id="ARBA00022737"/>
    </source>
</evidence>
<name>D8UEY0_VOLCA</name>
<dbReference type="EMBL" id="GL378391">
    <property type="protein sequence ID" value="EFJ41721.1"/>
    <property type="molecule type" value="Genomic_DNA"/>
</dbReference>
<organism evidence="9">
    <name type="scientific">Volvox carteri f. nagariensis</name>
    <dbReference type="NCBI Taxonomy" id="3068"/>
    <lineage>
        <taxon>Eukaryota</taxon>
        <taxon>Viridiplantae</taxon>
        <taxon>Chlorophyta</taxon>
        <taxon>core chlorophytes</taxon>
        <taxon>Chlorophyceae</taxon>
        <taxon>CS clade</taxon>
        <taxon>Chlamydomonadales</taxon>
        <taxon>Volvocaceae</taxon>
        <taxon>Volvox</taxon>
    </lineage>
</organism>
<dbReference type="KEGG" id="vcn:VOLCADRAFT_110056"/>
<keyword evidence="5" id="KW-0677">Repeat</keyword>
<sequence length="333" mass="35388">MSVVEKTVELPDISGPAVDAAYDVSGRRMATCVPSSSGSIVQVYECASGPDSWSQVAAWETDLQVNQLTWAHPEYGRVLAGGTTSGSLLVWGQVPEVQPGGGAVPGAGGGIEDANGGGGGAYYQPLADLSCGTAPCRALCFAPRQSGLLLAALLDDGHVVVHVADEVLAPRAWSLHSKIRAGPRDHCGGLCWRPFSPGVPPMLCVGSGPHVLVWQYVLAMHSWQIVARIETGNGQHVSTLHWATPLGRPVELLAVGSGRDLLIYSLSGDTSALKVEQLEALEHDDAVWKVEWDLWGNQVAAATEGQEVHVYKPNLVGEWVELAWVRGREPEEQ</sequence>
<dbReference type="InterPro" id="IPR037363">
    <property type="entry name" value="Sec13/Seh1_fam"/>
</dbReference>
<evidence type="ECO:0000313" key="8">
    <source>
        <dbReference type="EMBL" id="EFJ41721.1"/>
    </source>
</evidence>
<evidence type="ECO:0000313" key="9">
    <source>
        <dbReference type="Proteomes" id="UP000001058"/>
    </source>
</evidence>
<protein>
    <submittedName>
        <fullName evidence="8">Uncharacterized protein</fullName>
    </submittedName>
</protein>
<dbReference type="PANTHER" id="PTHR11024">
    <property type="entry name" value="NUCLEAR PORE COMPLEX PROTEIN SEC13 / SEH1 FAMILY MEMBER"/>
    <property type="match status" value="1"/>
</dbReference>
<dbReference type="eggNOG" id="KOG2445">
    <property type="taxonomic scope" value="Eukaryota"/>
</dbReference>
<dbReference type="InterPro" id="IPR015943">
    <property type="entry name" value="WD40/YVTN_repeat-like_dom_sf"/>
</dbReference>
<gene>
    <name evidence="8" type="ORF">VOLCADRAFT_110056</name>
</gene>
<comment type="subcellular location">
    <subcellularLocation>
        <location evidence="1">Nucleus envelope</location>
    </subcellularLocation>
</comment>
<dbReference type="OrthoDB" id="364224at2759"/>
<dbReference type="GO" id="GO:0034198">
    <property type="term" value="P:cellular response to amino acid starvation"/>
    <property type="evidence" value="ECO:0007669"/>
    <property type="project" value="TreeGrafter"/>
</dbReference>
<dbReference type="SUPFAM" id="SSF50978">
    <property type="entry name" value="WD40 repeat-like"/>
    <property type="match status" value="1"/>
</dbReference>
<evidence type="ECO:0000256" key="3">
    <source>
        <dbReference type="ARBA" id="ARBA00022448"/>
    </source>
</evidence>
<dbReference type="Proteomes" id="UP000001058">
    <property type="component" value="Unassembled WGS sequence"/>
</dbReference>
<dbReference type="RefSeq" id="XP_002957223.1">
    <property type="nucleotide sequence ID" value="XM_002957177.1"/>
</dbReference>
<dbReference type="GO" id="GO:0005198">
    <property type="term" value="F:structural molecule activity"/>
    <property type="evidence" value="ECO:0007669"/>
    <property type="project" value="InterPro"/>
</dbReference>
<reference evidence="8 9" key="1">
    <citation type="journal article" date="2010" name="Science">
        <title>Genomic analysis of organismal complexity in the multicellular green alga Volvox carteri.</title>
        <authorList>
            <person name="Prochnik S.E."/>
            <person name="Umen J."/>
            <person name="Nedelcu A.M."/>
            <person name="Hallmann A."/>
            <person name="Miller S.M."/>
            <person name="Nishii I."/>
            <person name="Ferris P."/>
            <person name="Kuo A."/>
            <person name="Mitros T."/>
            <person name="Fritz-Laylin L.K."/>
            <person name="Hellsten U."/>
            <person name="Chapman J."/>
            <person name="Simakov O."/>
            <person name="Rensing S.A."/>
            <person name="Terry A."/>
            <person name="Pangilinan J."/>
            <person name="Kapitonov V."/>
            <person name="Jurka J."/>
            <person name="Salamov A."/>
            <person name="Shapiro H."/>
            <person name="Schmutz J."/>
            <person name="Grimwood J."/>
            <person name="Lindquist E."/>
            <person name="Lucas S."/>
            <person name="Grigoriev I.V."/>
            <person name="Schmitt R."/>
            <person name="Kirk D."/>
            <person name="Rokhsar D.S."/>
        </authorList>
    </citation>
    <scope>NUCLEOTIDE SEQUENCE [LARGE SCALE GENOMIC DNA]</scope>
    <source>
        <strain evidence="9">f. Nagariensis / Eve</strain>
    </source>
</reference>
<dbReference type="GO" id="GO:1904263">
    <property type="term" value="P:positive regulation of TORC1 signaling"/>
    <property type="evidence" value="ECO:0007669"/>
    <property type="project" value="TreeGrafter"/>
</dbReference>
<proteinExistence type="inferred from homology"/>
<dbReference type="SMART" id="SM00320">
    <property type="entry name" value="WD40"/>
    <property type="match status" value="3"/>
</dbReference>
<keyword evidence="3" id="KW-0813">Transport</keyword>
<dbReference type="PANTHER" id="PTHR11024:SF3">
    <property type="entry name" value="NUCLEOPORIN SEH1"/>
    <property type="match status" value="1"/>
</dbReference>
<dbReference type="GO" id="GO:0035859">
    <property type="term" value="C:Seh1-associated complex"/>
    <property type="evidence" value="ECO:0007669"/>
    <property type="project" value="TreeGrafter"/>
</dbReference>
<accession>D8UEY0</accession>
<keyword evidence="6" id="KW-0653">Protein transport</keyword>
<evidence type="ECO:0000256" key="4">
    <source>
        <dbReference type="ARBA" id="ARBA00022574"/>
    </source>
</evidence>
<dbReference type="GO" id="GO:0031080">
    <property type="term" value="C:nuclear pore outer ring"/>
    <property type="evidence" value="ECO:0007669"/>
    <property type="project" value="TreeGrafter"/>
</dbReference>
<dbReference type="InterPro" id="IPR036322">
    <property type="entry name" value="WD40_repeat_dom_sf"/>
</dbReference>
<dbReference type="InterPro" id="IPR001680">
    <property type="entry name" value="WD40_rpt"/>
</dbReference>
<dbReference type="STRING" id="3068.D8UEY0"/>
<keyword evidence="9" id="KW-1185">Reference proteome</keyword>
<dbReference type="Gene3D" id="2.130.10.10">
    <property type="entry name" value="YVTN repeat-like/Quinoprotein amine dehydrogenase"/>
    <property type="match status" value="1"/>
</dbReference>